<dbReference type="EMBL" id="MBFU01000541">
    <property type="protein sequence ID" value="PVZ98502.1"/>
    <property type="molecule type" value="Genomic_DNA"/>
</dbReference>
<dbReference type="Pfam" id="PF14559">
    <property type="entry name" value="TPR_19"/>
    <property type="match status" value="1"/>
</dbReference>
<dbReference type="SUPFAM" id="SSF48452">
    <property type="entry name" value="TPR-like"/>
    <property type="match status" value="2"/>
</dbReference>
<keyword evidence="6" id="KW-1185">Reference proteome</keyword>
<evidence type="ECO:0000256" key="1">
    <source>
        <dbReference type="ARBA" id="ARBA00022803"/>
    </source>
</evidence>
<feature type="repeat" description="TPR" evidence="3">
    <location>
        <begin position="55"/>
        <end position="88"/>
    </location>
</feature>
<evidence type="ECO:0000313" key="5">
    <source>
        <dbReference type="EMBL" id="PVZ98502.1"/>
    </source>
</evidence>
<evidence type="ECO:0000256" key="4">
    <source>
        <dbReference type="SAM" id="MobiDB-lite"/>
    </source>
</evidence>
<dbReference type="SMART" id="SM00028">
    <property type="entry name" value="TPR"/>
    <property type="match status" value="3"/>
</dbReference>
<keyword evidence="1 3" id="KW-0802">TPR repeat</keyword>
<feature type="compositionally biased region" description="Acidic residues" evidence="4">
    <location>
        <begin position="337"/>
        <end position="359"/>
    </location>
</feature>
<accession>A0A2U1J0I8</accession>
<dbReference type="PANTHER" id="PTHR12558">
    <property type="entry name" value="CELL DIVISION CYCLE 16,23,27"/>
    <property type="match status" value="1"/>
</dbReference>
<evidence type="ECO:0000256" key="3">
    <source>
        <dbReference type="PROSITE-ProRule" id="PRU00339"/>
    </source>
</evidence>
<sequence>MKSKVKSRANTSASTTKKFSGRELVPKIQELIDDENYQLAEKFTKQALELEPKNPKLLLQAAIVKFEMGKPDPAIMYLKRCIKIEPEEGHEKYLYLGQMSTEHEAIKYFEKGIHILKKMIDKSSIDTELADYKRKVAEAYISMTEIYLSDLCFENDAEQRCENYIDLGIKTDPTCPVLYQTMASVRMSQNRPEEAKSALVHSISLWKDCELGSPQIPSYENRLALARLLIECLLLDDCLSLLEAMQKEDDQTVDLWYLYGWIYFIQGEQILDNGGDVGGGDEEEIKELWLESAECLEKALKIASFGQYCDQGVVEHCSQLVGEIYSRYSKQSMQDMETNEDGIEEEWQTDSEQEDGMEL</sequence>
<dbReference type="AlphaFoldDB" id="A0A2U1J0I8"/>
<dbReference type="CDD" id="cd24142">
    <property type="entry name" value="ACL4-like"/>
    <property type="match status" value="1"/>
</dbReference>
<protein>
    <submittedName>
        <fullName evidence="5">Uncharacterized protein</fullName>
    </submittedName>
</protein>
<evidence type="ECO:0000256" key="2">
    <source>
        <dbReference type="ARBA" id="ARBA00038210"/>
    </source>
</evidence>
<dbReference type="PANTHER" id="PTHR12558:SF13">
    <property type="entry name" value="CELL DIVISION CYCLE PROTEIN 27 HOMOLOG"/>
    <property type="match status" value="1"/>
</dbReference>
<dbReference type="Proteomes" id="UP000245591">
    <property type="component" value="Unassembled WGS sequence"/>
</dbReference>
<feature type="region of interest" description="Disordered" evidence="4">
    <location>
        <begin position="335"/>
        <end position="359"/>
    </location>
</feature>
<gene>
    <name evidence="5" type="ORF">BB558_005482</name>
</gene>
<dbReference type="GO" id="GO:0005680">
    <property type="term" value="C:anaphase-promoting complex"/>
    <property type="evidence" value="ECO:0007669"/>
    <property type="project" value="UniProtKB-ARBA"/>
</dbReference>
<dbReference type="PROSITE" id="PS50005">
    <property type="entry name" value="TPR"/>
    <property type="match status" value="1"/>
</dbReference>
<dbReference type="Gene3D" id="1.25.40.10">
    <property type="entry name" value="Tetratricopeptide repeat domain"/>
    <property type="match status" value="2"/>
</dbReference>
<comment type="caution">
    <text evidence="5">The sequence shown here is derived from an EMBL/GenBank/DDBJ whole genome shotgun (WGS) entry which is preliminary data.</text>
</comment>
<organism evidence="5 6">
    <name type="scientific">Smittium angustum</name>
    <dbReference type="NCBI Taxonomy" id="133377"/>
    <lineage>
        <taxon>Eukaryota</taxon>
        <taxon>Fungi</taxon>
        <taxon>Fungi incertae sedis</taxon>
        <taxon>Zoopagomycota</taxon>
        <taxon>Kickxellomycotina</taxon>
        <taxon>Harpellomycetes</taxon>
        <taxon>Harpellales</taxon>
        <taxon>Legeriomycetaceae</taxon>
        <taxon>Smittium</taxon>
    </lineage>
</organism>
<comment type="similarity">
    <text evidence="2">Belongs to the APC3/CDC27 family.</text>
</comment>
<evidence type="ECO:0000313" key="6">
    <source>
        <dbReference type="Proteomes" id="UP000245591"/>
    </source>
</evidence>
<dbReference type="InterPro" id="IPR011990">
    <property type="entry name" value="TPR-like_helical_dom_sf"/>
</dbReference>
<reference evidence="5 6" key="1">
    <citation type="journal article" date="2018" name="MBio">
        <title>Comparative Genomics Reveals the Core Gene Toolbox for the Fungus-Insect Symbiosis.</title>
        <authorList>
            <person name="Wang Y."/>
            <person name="Stata M."/>
            <person name="Wang W."/>
            <person name="Stajich J.E."/>
            <person name="White M.M."/>
            <person name="Moncalvo J.M."/>
        </authorList>
    </citation>
    <scope>NUCLEOTIDE SEQUENCE [LARGE SCALE GENOMIC DNA]</scope>
    <source>
        <strain evidence="5 6">AUS-126-30</strain>
    </source>
</reference>
<proteinExistence type="inferred from homology"/>
<dbReference type="InterPro" id="IPR019734">
    <property type="entry name" value="TPR_rpt"/>
</dbReference>
<name>A0A2U1J0I8_SMIAN</name>